<dbReference type="PANTHER" id="PTHR14379:SF82">
    <property type="entry name" value="OS08G0230500 PROTEIN"/>
    <property type="match status" value="1"/>
</dbReference>
<dbReference type="PANTHER" id="PTHR14379">
    <property type="entry name" value="LIMKAIN B LKAP"/>
    <property type="match status" value="1"/>
</dbReference>
<dbReference type="Proteomes" id="UP000834106">
    <property type="component" value="Chromosome 22"/>
</dbReference>
<evidence type="ECO:0000313" key="3">
    <source>
        <dbReference type="Proteomes" id="UP000834106"/>
    </source>
</evidence>
<gene>
    <name evidence="2" type="ORF">FPE_LOCUS33735</name>
</gene>
<sequence length="125" mass="14105">MMLCPSRLGFQIKRSKPNCSKPRNVRPEDVVRNIELVLGAHPAINGSIKRLSAYRDFSSSPMRLTEAYHRTGVNLVHVLNGRKDAADKAILVDMFLFALDYRRPATILLISGDIDFAHALHTLRH</sequence>
<dbReference type="Gene3D" id="3.40.50.1010">
    <property type="entry name" value="5'-nuclease"/>
    <property type="match status" value="1"/>
</dbReference>
<dbReference type="AlphaFoldDB" id="A0AAD2ADT0"/>
<accession>A0AAD2ADT0</accession>
<dbReference type="Pfam" id="PF01936">
    <property type="entry name" value="NYN"/>
    <property type="match status" value="1"/>
</dbReference>
<organism evidence="2 3">
    <name type="scientific">Fraxinus pennsylvanica</name>
    <dbReference type="NCBI Taxonomy" id="56036"/>
    <lineage>
        <taxon>Eukaryota</taxon>
        <taxon>Viridiplantae</taxon>
        <taxon>Streptophyta</taxon>
        <taxon>Embryophyta</taxon>
        <taxon>Tracheophyta</taxon>
        <taxon>Spermatophyta</taxon>
        <taxon>Magnoliopsida</taxon>
        <taxon>eudicotyledons</taxon>
        <taxon>Gunneridae</taxon>
        <taxon>Pentapetalae</taxon>
        <taxon>asterids</taxon>
        <taxon>lamiids</taxon>
        <taxon>Lamiales</taxon>
        <taxon>Oleaceae</taxon>
        <taxon>Oleeae</taxon>
        <taxon>Fraxinus</taxon>
    </lineage>
</organism>
<dbReference type="CDD" id="cd10910">
    <property type="entry name" value="PIN_limkain_b1_N_like"/>
    <property type="match status" value="1"/>
</dbReference>
<dbReference type="InterPro" id="IPR021139">
    <property type="entry name" value="NYN"/>
</dbReference>
<name>A0AAD2ADT0_9LAMI</name>
<dbReference type="GO" id="GO:0004540">
    <property type="term" value="F:RNA nuclease activity"/>
    <property type="evidence" value="ECO:0007669"/>
    <property type="project" value="InterPro"/>
</dbReference>
<evidence type="ECO:0000313" key="2">
    <source>
        <dbReference type="EMBL" id="CAI9786305.1"/>
    </source>
</evidence>
<feature type="domain" description="NYN" evidence="1">
    <location>
        <begin position="18"/>
        <end position="125"/>
    </location>
</feature>
<dbReference type="InterPro" id="IPR024768">
    <property type="entry name" value="Marf1"/>
</dbReference>
<keyword evidence="3" id="KW-1185">Reference proteome</keyword>
<proteinExistence type="predicted"/>
<reference evidence="2" key="1">
    <citation type="submission" date="2023-05" db="EMBL/GenBank/DDBJ databases">
        <authorList>
            <person name="Huff M."/>
        </authorList>
    </citation>
    <scope>NUCLEOTIDE SEQUENCE</scope>
</reference>
<dbReference type="GO" id="GO:0005777">
    <property type="term" value="C:peroxisome"/>
    <property type="evidence" value="ECO:0007669"/>
    <property type="project" value="InterPro"/>
</dbReference>
<dbReference type="GO" id="GO:0010468">
    <property type="term" value="P:regulation of gene expression"/>
    <property type="evidence" value="ECO:0007669"/>
    <property type="project" value="InterPro"/>
</dbReference>
<evidence type="ECO:0000259" key="1">
    <source>
        <dbReference type="Pfam" id="PF01936"/>
    </source>
</evidence>
<dbReference type="EMBL" id="OU503057">
    <property type="protein sequence ID" value="CAI9786305.1"/>
    <property type="molecule type" value="Genomic_DNA"/>
</dbReference>
<protein>
    <recommendedName>
        <fullName evidence="1">NYN domain-containing protein</fullName>
    </recommendedName>
</protein>